<evidence type="ECO:0000313" key="15">
    <source>
        <dbReference type="Proteomes" id="UP001166286"/>
    </source>
</evidence>
<feature type="repeat" description="ANK" evidence="7">
    <location>
        <begin position="1288"/>
        <end position="1317"/>
    </location>
</feature>
<keyword evidence="4 8" id="KW-0863">Zinc-finger</keyword>
<dbReference type="InterPro" id="IPR056884">
    <property type="entry name" value="NPHP3-like_N"/>
</dbReference>
<evidence type="ECO:0000256" key="6">
    <source>
        <dbReference type="ARBA" id="ARBA00023242"/>
    </source>
</evidence>
<dbReference type="PROSITE" id="PS51321">
    <property type="entry name" value="TFIIS_CENTRAL"/>
    <property type="match status" value="1"/>
</dbReference>
<feature type="domain" description="TFIIS central" evidence="13">
    <location>
        <begin position="162"/>
        <end position="277"/>
    </location>
</feature>
<dbReference type="Gene3D" id="1.25.40.20">
    <property type="entry name" value="Ankyrin repeat-containing domain"/>
    <property type="match status" value="1"/>
</dbReference>
<dbReference type="PANTHER" id="PTHR10039">
    <property type="entry name" value="AMELOGENIN"/>
    <property type="match status" value="1"/>
</dbReference>
<gene>
    <name evidence="14" type="ORF">JMJ35_001473</name>
</gene>
<keyword evidence="7" id="KW-0040">ANK repeat</keyword>
<keyword evidence="3" id="KW-0677">Repeat</keyword>
<dbReference type="InterPro" id="IPR036770">
    <property type="entry name" value="Ankyrin_rpt-contain_sf"/>
</dbReference>
<dbReference type="PROSITE" id="PS50088">
    <property type="entry name" value="ANK_REPEAT"/>
    <property type="match status" value="5"/>
</dbReference>
<dbReference type="SMART" id="SM00248">
    <property type="entry name" value="ANK"/>
    <property type="match status" value="7"/>
</dbReference>
<reference evidence="14" key="1">
    <citation type="submission" date="2023-03" db="EMBL/GenBank/DDBJ databases">
        <title>Complete genome of Cladonia borealis.</title>
        <authorList>
            <person name="Park H."/>
        </authorList>
    </citation>
    <scope>NUCLEOTIDE SEQUENCE</scope>
    <source>
        <strain evidence="14">ANT050790</strain>
    </source>
</reference>
<feature type="repeat" description="ANK" evidence="7">
    <location>
        <begin position="1255"/>
        <end position="1284"/>
    </location>
</feature>
<dbReference type="SUPFAM" id="SSF57783">
    <property type="entry name" value="Zinc beta-ribbon"/>
    <property type="match status" value="1"/>
</dbReference>
<feature type="repeat" description="ANK" evidence="7">
    <location>
        <begin position="1185"/>
        <end position="1217"/>
    </location>
</feature>
<feature type="region of interest" description="Disordered" evidence="10">
    <location>
        <begin position="1380"/>
        <end position="1430"/>
    </location>
</feature>
<accession>A0AA39R864</accession>
<feature type="repeat" description="ANK" evidence="7">
    <location>
        <begin position="1318"/>
        <end position="1350"/>
    </location>
</feature>
<dbReference type="InterPro" id="IPR017923">
    <property type="entry name" value="TFIIS_N"/>
</dbReference>
<dbReference type="PANTHER" id="PTHR10039:SF16">
    <property type="entry name" value="GPI INOSITOL-DEACYLASE"/>
    <property type="match status" value="1"/>
</dbReference>
<evidence type="ECO:0000256" key="5">
    <source>
        <dbReference type="ARBA" id="ARBA00022833"/>
    </source>
</evidence>
<dbReference type="InterPro" id="IPR002110">
    <property type="entry name" value="Ankyrin_rpt"/>
</dbReference>
<dbReference type="InterPro" id="IPR036575">
    <property type="entry name" value="TFIIS_cen_dom_sf"/>
</dbReference>
<feature type="domain" description="TFIIS-type" evidence="11">
    <location>
        <begin position="267"/>
        <end position="319"/>
    </location>
</feature>
<evidence type="ECO:0000256" key="7">
    <source>
        <dbReference type="PROSITE-ProRule" id="PRU00023"/>
    </source>
</evidence>
<evidence type="ECO:0000256" key="2">
    <source>
        <dbReference type="ARBA" id="ARBA00022723"/>
    </source>
</evidence>
<dbReference type="PROSITE" id="PS51133">
    <property type="entry name" value="ZF_TFIIS_2"/>
    <property type="match status" value="1"/>
</dbReference>
<dbReference type="SMART" id="SM00510">
    <property type="entry name" value="TFS2M"/>
    <property type="match status" value="1"/>
</dbReference>
<comment type="subcellular location">
    <subcellularLocation>
        <location evidence="1 9">Nucleus</location>
    </subcellularLocation>
</comment>
<dbReference type="SUPFAM" id="SSF46942">
    <property type="entry name" value="Elongation factor TFIIS domain 2"/>
    <property type="match status" value="1"/>
</dbReference>
<feature type="compositionally biased region" description="Polar residues" evidence="10">
    <location>
        <begin position="122"/>
        <end position="134"/>
    </location>
</feature>
<dbReference type="Gene3D" id="2.20.25.10">
    <property type="match status" value="1"/>
</dbReference>
<dbReference type="GO" id="GO:0003676">
    <property type="term" value="F:nucleic acid binding"/>
    <property type="evidence" value="ECO:0007669"/>
    <property type="project" value="InterPro"/>
</dbReference>
<dbReference type="Pfam" id="PF24883">
    <property type="entry name" value="NPHP3_N"/>
    <property type="match status" value="1"/>
</dbReference>
<dbReference type="SMART" id="SM00509">
    <property type="entry name" value="TFS2N"/>
    <property type="match status" value="1"/>
</dbReference>
<protein>
    <recommendedName>
        <fullName evidence="16">Ankyrin repeat protein</fullName>
    </recommendedName>
</protein>
<dbReference type="InterPro" id="IPR003617">
    <property type="entry name" value="TFIIS/CRSP70_N_sub"/>
</dbReference>
<evidence type="ECO:0000256" key="1">
    <source>
        <dbReference type="ARBA" id="ARBA00004123"/>
    </source>
</evidence>
<evidence type="ECO:0000256" key="4">
    <source>
        <dbReference type="ARBA" id="ARBA00022771"/>
    </source>
</evidence>
<evidence type="ECO:0000259" key="13">
    <source>
        <dbReference type="PROSITE" id="PS51321"/>
    </source>
</evidence>
<dbReference type="InterPro" id="IPR035441">
    <property type="entry name" value="TFIIS/LEDGF_dom_sf"/>
</dbReference>
<dbReference type="Gene3D" id="1.20.930.10">
    <property type="entry name" value="Conserved domain common to transcription factors TFIIS, elongin A, CRSP70"/>
    <property type="match status" value="1"/>
</dbReference>
<dbReference type="Proteomes" id="UP001166286">
    <property type="component" value="Unassembled WGS sequence"/>
</dbReference>
<keyword evidence="5" id="KW-0862">Zinc</keyword>
<dbReference type="GO" id="GO:0006351">
    <property type="term" value="P:DNA-templated transcription"/>
    <property type="evidence" value="ECO:0007669"/>
    <property type="project" value="InterPro"/>
</dbReference>
<evidence type="ECO:0000256" key="8">
    <source>
        <dbReference type="PROSITE-ProRule" id="PRU00472"/>
    </source>
</evidence>
<dbReference type="PROSITE" id="PS50297">
    <property type="entry name" value="ANK_REP_REGION"/>
    <property type="match status" value="4"/>
</dbReference>
<evidence type="ECO:0000259" key="12">
    <source>
        <dbReference type="PROSITE" id="PS51319"/>
    </source>
</evidence>
<dbReference type="InterPro" id="IPR001222">
    <property type="entry name" value="Znf_TFIIS"/>
</dbReference>
<dbReference type="Pfam" id="PF08711">
    <property type="entry name" value="Med26"/>
    <property type="match status" value="1"/>
</dbReference>
<dbReference type="CDD" id="cd13749">
    <property type="entry name" value="Zn-ribbon_TFIIS"/>
    <property type="match status" value="1"/>
</dbReference>
<evidence type="ECO:0008006" key="16">
    <source>
        <dbReference type="Google" id="ProtNLM"/>
    </source>
</evidence>
<dbReference type="Pfam" id="PF01096">
    <property type="entry name" value="Zn_ribbon_TFIIS"/>
    <property type="match status" value="1"/>
</dbReference>
<dbReference type="PROSITE" id="PS51319">
    <property type="entry name" value="TFIIS_N"/>
    <property type="match status" value="1"/>
</dbReference>
<dbReference type="SMART" id="SM00440">
    <property type="entry name" value="ZnF_C2C2"/>
    <property type="match status" value="1"/>
</dbReference>
<comment type="caution">
    <text evidence="14">The sequence shown here is derived from an EMBL/GenBank/DDBJ whole genome shotgun (WGS) entry which is preliminary data.</text>
</comment>
<evidence type="ECO:0000256" key="9">
    <source>
        <dbReference type="PROSITE-ProRule" id="PRU00649"/>
    </source>
</evidence>
<dbReference type="InterPro" id="IPR003618">
    <property type="entry name" value="TFIIS_cen_dom"/>
</dbReference>
<dbReference type="GO" id="GO:0008270">
    <property type="term" value="F:zinc ion binding"/>
    <property type="evidence" value="ECO:0007669"/>
    <property type="project" value="UniProtKB-KW"/>
</dbReference>
<dbReference type="EMBL" id="JAFEKC020000003">
    <property type="protein sequence ID" value="KAK0515439.1"/>
    <property type="molecule type" value="Genomic_DNA"/>
</dbReference>
<feature type="compositionally biased region" description="Acidic residues" evidence="10">
    <location>
        <begin position="1385"/>
        <end position="1409"/>
    </location>
</feature>
<keyword evidence="6 9" id="KW-0539">Nucleus</keyword>
<dbReference type="Pfam" id="PF00023">
    <property type="entry name" value="Ank"/>
    <property type="match status" value="1"/>
</dbReference>
<proteinExistence type="predicted"/>
<feature type="domain" description="TFIIS N-terminal" evidence="12">
    <location>
        <begin position="20"/>
        <end position="109"/>
    </location>
</feature>
<sequence>METGRILPVLKAKDKKQVIEQVVDWSKFLTNAVAAQESSKTIRRILNDLGSELTSSGIKVGEELVELEELLRSTKIGVVVNHQRKHPGDNVASLATQLVKKWRDDVTKAKGASHSGKKRPTGTASPAPSSNLSNGKPKLHVPPAEREWKKDKVDINCTRQATRDGCIGLLYNGLCYMSEKDSSEILSKAVAIEAAGFTRLGSETNPGYSSKMRSLFINLKNKSNPQLRERVLSGEITPDNLVIMSTEDLKSDTRKLEDAKLIKENLKDAQMPSVERSINFLYQCKGLKTVAYTQAQTRSADEPMTTFCECTKCGKRVWKSSLSPQCIYANNDFYLTTVEVQLSISKAMIRVKHLASPLVFNNLKTRFVLDRRFLPPINRVIGPSFAKMEGFGIATGIITIIDATHKIISICQNYKAAVKGADWELPRIIEEVESLRGVLQGLERLAQLAENGDPTTINQLPHLSRLCDPKTGTLALCLSELQILGRKLEPPGWTGGSESKFRSIIQALGWPLKKAFVKETLGNLERFKASLNLDLVTIGLEGTVSVQETANATQKEVLRVAKTAIDLNASLRSMKLGIADSFIGNHYAYIGLQTIMRRKDRNAKTGKWLLKYEAFSKWKQTPASFLWLFGIAGCGKTFLSSTVIEHILDRSNSDSTLMVAYFYIDFSEEETQIPENVIRSLLKQIYCQSHSAAQEIDSLYSACANGTQQPTLDRLLSVSQGVLNGMKDRDTFFIIDALDECNEREKLLGLLERIYEQKYPKLHILVTSRQELDIEESLEAMTNDEARICIQSELVQEDILTYIQDRLESDSSLKRFKRQPRIQAKIRETLIEKADGMFRWVACQLDSFKNCLNPTSLEKALKSLPKTLDKTYERILCGIDEHYCDYARKILYWLTYSARTLSLVEVAEIIAMDARKEPRFNPENRFFDSKEILLICSSLVSVFTEELSTVSKWTADREEDVLCICIKLAHFSVKEYLISVDIRNGPAKMYAISREIANTSIAESCLALLLHFDKPDSLKSHLEEDGALTSQSREIDRSLEGLARKGPLYQQFESKYPLAQYAAENWIEHVSNASGDDDFIGGLVLELLLKRDTLENWIRLHDSDEFWGDEPDLSKSSSDIGPSIYYAAEAGLLKTLEILIETGADVNAPGGEYGNALQVASYNGHEKIIHLLLDKGADINAPGGYYGNALQAASYNVHQEIMHLLLDKGADVNASGGEFGSALQAACSYFGSPQKVKMLLDAGADVNAQGGIYASALQAASYNGNQQTVQILLDAGADVNAQGGIYGSALQAASYSGNQQTVQLLLDAGADVNAQGGQFGSALQAASYHKNQQIVKMLLEAGADVNAQSRLHGTSLQAAFFPDREDIAQILRDHGAREDVKSMENDEDVESLESDEDVASIENFEDNEERDGIRGDSNSILPAAAPLAMQ</sequence>
<keyword evidence="2" id="KW-0479">Metal-binding</keyword>
<feature type="repeat" description="ANK" evidence="7">
    <location>
        <begin position="1152"/>
        <end position="1184"/>
    </location>
</feature>
<name>A0AA39R864_9LECA</name>
<dbReference type="SUPFAM" id="SSF48403">
    <property type="entry name" value="Ankyrin repeat"/>
    <property type="match status" value="1"/>
</dbReference>
<evidence type="ECO:0000313" key="14">
    <source>
        <dbReference type="EMBL" id="KAK0515439.1"/>
    </source>
</evidence>
<dbReference type="Gene3D" id="1.10.472.30">
    <property type="entry name" value="Transcription elongation factor S-II, central domain"/>
    <property type="match status" value="1"/>
</dbReference>
<dbReference type="SUPFAM" id="SSF47676">
    <property type="entry name" value="Conserved domain common to transcription factors TFIIS, elongin A, CRSP70"/>
    <property type="match status" value="1"/>
</dbReference>
<dbReference type="GO" id="GO:0005634">
    <property type="term" value="C:nucleus"/>
    <property type="evidence" value="ECO:0007669"/>
    <property type="project" value="UniProtKB-SubCell"/>
</dbReference>
<dbReference type="FunFam" id="1.10.472.30:FF:000003">
    <property type="entry name" value="Transcription elongation factor S-II"/>
    <property type="match status" value="1"/>
</dbReference>
<feature type="region of interest" description="Disordered" evidence="10">
    <location>
        <begin position="105"/>
        <end position="147"/>
    </location>
</feature>
<dbReference type="InterPro" id="IPR027417">
    <property type="entry name" value="P-loop_NTPase"/>
</dbReference>
<organism evidence="14 15">
    <name type="scientific">Cladonia borealis</name>
    <dbReference type="NCBI Taxonomy" id="184061"/>
    <lineage>
        <taxon>Eukaryota</taxon>
        <taxon>Fungi</taxon>
        <taxon>Dikarya</taxon>
        <taxon>Ascomycota</taxon>
        <taxon>Pezizomycotina</taxon>
        <taxon>Lecanoromycetes</taxon>
        <taxon>OSLEUM clade</taxon>
        <taxon>Lecanoromycetidae</taxon>
        <taxon>Lecanorales</taxon>
        <taxon>Lecanorineae</taxon>
        <taxon>Cladoniaceae</taxon>
        <taxon>Cladonia</taxon>
    </lineage>
</organism>
<evidence type="ECO:0000256" key="10">
    <source>
        <dbReference type="SAM" id="MobiDB-lite"/>
    </source>
</evidence>
<keyword evidence="15" id="KW-1185">Reference proteome</keyword>
<dbReference type="SUPFAM" id="SSF52540">
    <property type="entry name" value="P-loop containing nucleoside triphosphate hydrolases"/>
    <property type="match status" value="1"/>
</dbReference>
<dbReference type="Pfam" id="PF12796">
    <property type="entry name" value="Ank_2"/>
    <property type="match status" value="2"/>
</dbReference>
<dbReference type="Pfam" id="PF07500">
    <property type="entry name" value="TFIIS_M"/>
    <property type="match status" value="1"/>
</dbReference>
<evidence type="ECO:0000259" key="11">
    <source>
        <dbReference type="PROSITE" id="PS51133"/>
    </source>
</evidence>
<dbReference type="Gene3D" id="3.40.50.300">
    <property type="entry name" value="P-loop containing nucleotide triphosphate hydrolases"/>
    <property type="match status" value="1"/>
</dbReference>
<evidence type="ECO:0000256" key="3">
    <source>
        <dbReference type="ARBA" id="ARBA00022737"/>
    </source>
</evidence>